<accession>T1EWL1</accession>
<feature type="compositionally biased region" description="Polar residues" evidence="1">
    <location>
        <begin position="36"/>
        <end position="53"/>
    </location>
</feature>
<feature type="region of interest" description="Disordered" evidence="1">
    <location>
        <begin position="117"/>
        <end position="139"/>
    </location>
</feature>
<feature type="compositionally biased region" description="Acidic residues" evidence="1">
    <location>
        <begin position="18"/>
        <end position="30"/>
    </location>
</feature>
<dbReference type="AlphaFoldDB" id="T1EWL1"/>
<dbReference type="InParanoid" id="T1EWL1"/>
<proteinExistence type="predicted"/>
<dbReference type="EMBL" id="KB097700">
    <property type="protein sequence ID" value="ESN91308.1"/>
    <property type="molecule type" value="Genomic_DNA"/>
</dbReference>
<dbReference type="EnsemblMetazoa" id="HelroT165318">
    <property type="protein sequence ID" value="HelroP165318"/>
    <property type="gene ID" value="HelroG165318"/>
</dbReference>
<protein>
    <submittedName>
        <fullName evidence="2 3">Uncharacterized protein</fullName>
    </submittedName>
</protein>
<name>T1EWL1_HELRO</name>
<gene>
    <name evidence="3" type="primary">20200961</name>
    <name evidence="2" type="ORF">HELRODRAFT_165318</name>
</gene>
<dbReference type="Proteomes" id="UP000015101">
    <property type="component" value="Unassembled WGS sequence"/>
</dbReference>
<dbReference type="RefSeq" id="XP_009030184.1">
    <property type="nucleotide sequence ID" value="XM_009031936.1"/>
</dbReference>
<evidence type="ECO:0000256" key="1">
    <source>
        <dbReference type="SAM" id="MobiDB-lite"/>
    </source>
</evidence>
<dbReference type="HOGENOM" id="CLU_1171751_0_0_1"/>
<reference evidence="4" key="1">
    <citation type="submission" date="2012-12" db="EMBL/GenBank/DDBJ databases">
        <authorList>
            <person name="Hellsten U."/>
            <person name="Grimwood J."/>
            <person name="Chapman J.A."/>
            <person name="Shapiro H."/>
            <person name="Aerts A."/>
            <person name="Otillar R.P."/>
            <person name="Terry A.Y."/>
            <person name="Boore J.L."/>
            <person name="Simakov O."/>
            <person name="Marletaz F."/>
            <person name="Cho S.-J."/>
            <person name="Edsinger-Gonzales E."/>
            <person name="Havlak P."/>
            <person name="Kuo D.-H."/>
            <person name="Larsson T."/>
            <person name="Lv J."/>
            <person name="Arendt D."/>
            <person name="Savage R."/>
            <person name="Osoegawa K."/>
            <person name="de Jong P."/>
            <person name="Lindberg D.R."/>
            <person name="Seaver E.C."/>
            <person name="Weisblat D.A."/>
            <person name="Putnam N.H."/>
            <person name="Grigoriev I.V."/>
            <person name="Rokhsar D.S."/>
        </authorList>
    </citation>
    <scope>NUCLEOTIDE SEQUENCE</scope>
</reference>
<evidence type="ECO:0000313" key="2">
    <source>
        <dbReference type="EMBL" id="ESN91308.1"/>
    </source>
</evidence>
<dbReference type="GeneID" id="20200961"/>
<reference evidence="2 4" key="2">
    <citation type="journal article" date="2013" name="Nature">
        <title>Insights into bilaterian evolution from three spiralian genomes.</title>
        <authorList>
            <person name="Simakov O."/>
            <person name="Marletaz F."/>
            <person name="Cho S.J."/>
            <person name="Edsinger-Gonzales E."/>
            <person name="Havlak P."/>
            <person name="Hellsten U."/>
            <person name="Kuo D.H."/>
            <person name="Larsson T."/>
            <person name="Lv J."/>
            <person name="Arendt D."/>
            <person name="Savage R."/>
            <person name="Osoegawa K."/>
            <person name="de Jong P."/>
            <person name="Grimwood J."/>
            <person name="Chapman J.A."/>
            <person name="Shapiro H."/>
            <person name="Aerts A."/>
            <person name="Otillar R.P."/>
            <person name="Terry A.Y."/>
            <person name="Boore J.L."/>
            <person name="Grigoriev I.V."/>
            <person name="Lindberg D.R."/>
            <person name="Seaver E.C."/>
            <person name="Weisblat D.A."/>
            <person name="Putnam N.H."/>
            <person name="Rokhsar D.S."/>
        </authorList>
    </citation>
    <scope>NUCLEOTIDE SEQUENCE</scope>
</reference>
<keyword evidence="4" id="KW-1185">Reference proteome</keyword>
<feature type="region of interest" description="Disordered" evidence="1">
    <location>
        <begin position="1"/>
        <end position="60"/>
    </location>
</feature>
<feature type="compositionally biased region" description="Low complexity" evidence="1">
    <location>
        <begin position="117"/>
        <end position="138"/>
    </location>
</feature>
<evidence type="ECO:0000313" key="4">
    <source>
        <dbReference type="Proteomes" id="UP000015101"/>
    </source>
</evidence>
<dbReference type="KEGG" id="hro:HELRODRAFT_165318"/>
<organism evidence="3 4">
    <name type="scientific">Helobdella robusta</name>
    <name type="common">Californian leech</name>
    <dbReference type="NCBI Taxonomy" id="6412"/>
    <lineage>
        <taxon>Eukaryota</taxon>
        <taxon>Metazoa</taxon>
        <taxon>Spiralia</taxon>
        <taxon>Lophotrochozoa</taxon>
        <taxon>Annelida</taxon>
        <taxon>Clitellata</taxon>
        <taxon>Hirudinea</taxon>
        <taxon>Rhynchobdellida</taxon>
        <taxon>Glossiphoniidae</taxon>
        <taxon>Helobdella</taxon>
    </lineage>
</organism>
<sequence>MLKIAQSPEIYETTATPDPEEGEGGEEEMSPETSSDANHLSALNQQSKQSSLENGGDSGAWESALIDKPWSTPALEENLPIQISLTSAHNNSYQNNSLLDTDLENDDRSAIFFVRKSPSTPMSTPRSSVRSTTTPRVSAPVSRTGQLYRNSSSTNCSELMMNDEQVYDLTDKHRCFAIGNKKKPDVITGNSFDAYRNYHRFRNSRCRCCFHQRIEILVNPEEIVIEIGKIPIYWYIL</sequence>
<dbReference type="EMBL" id="AMQM01002017">
    <property type="status" value="NOT_ANNOTATED_CDS"/>
    <property type="molecule type" value="Genomic_DNA"/>
</dbReference>
<evidence type="ECO:0000313" key="3">
    <source>
        <dbReference type="EnsemblMetazoa" id="HelroP165318"/>
    </source>
</evidence>
<reference evidence="3" key="3">
    <citation type="submission" date="2015-06" db="UniProtKB">
        <authorList>
            <consortium name="EnsemblMetazoa"/>
        </authorList>
    </citation>
    <scope>IDENTIFICATION</scope>
</reference>
<dbReference type="CTD" id="20200961"/>